<evidence type="ECO:0000313" key="1">
    <source>
        <dbReference type="EMBL" id="KAB2586023.1"/>
    </source>
</evidence>
<gene>
    <name evidence="1" type="ORF">BS297_07125</name>
</gene>
<sequence>MGVECADPGRCVVNAVSGDLLRYAQQVLTGTSHAPDQVASVVAGTSEDAAARALRAGWECAANPVAGACEQTEDVS</sequence>
<evidence type="ECO:0000313" key="2">
    <source>
        <dbReference type="Proteomes" id="UP000325576"/>
    </source>
</evidence>
<dbReference type="AlphaFoldDB" id="A0A5N5E7H7"/>
<organism evidence="1 2">
    <name type="scientific">Rhodococcus erythropolis</name>
    <name type="common">Arthrobacter picolinophilus</name>
    <dbReference type="NCBI Taxonomy" id="1833"/>
    <lineage>
        <taxon>Bacteria</taxon>
        <taxon>Bacillati</taxon>
        <taxon>Actinomycetota</taxon>
        <taxon>Actinomycetes</taxon>
        <taxon>Mycobacteriales</taxon>
        <taxon>Nocardiaceae</taxon>
        <taxon>Rhodococcus</taxon>
        <taxon>Rhodococcus erythropolis group</taxon>
    </lineage>
</organism>
<accession>A0A5N5E7H7</accession>
<proteinExistence type="predicted"/>
<comment type="caution">
    <text evidence="1">The sequence shown here is derived from an EMBL/GenBank/DDBJ whole genome shotgun (WGS) entry which is preliminary data.</text>
</comment>
<dbReference type="Proteomes" id="UP000325576">
    <property type="component" value="Unassembled WGS sequence"/>
</dbReference>
<protein>
    <submittedName>
        <fullName evidence="1">Uncharacterized protein</fullName>
    </submittedName>
</protein>
<dbReference type="EMBL" id="MRBO01000249">
    <property type="protein sequence ID" value="KAB2586023.1"/>
    <property type="molecule type" value="Genomic_DNA"/>
</dbReference>
<reference evidence="1 2" key="1">
    <citation type="journal article" date="2017" name="Poromechanics V (2013)">
        <title>Genomic Characterization of the Arsenic-Tolerant Actinobacterium, &lt;i&gt;Rhodococcus erythropolis&lt;/i&gt; S43.</title>
        <authorList>
            <person name="Retamal-Morales G."/>
            <person name="Mehnert M."/>
            <person name="Schwabe R."/>
            <person name="Tischler D."/>
            <person name="Schloemann M."/>
            <person name="Levican G.J."/>
        </authorList>
    </citation>
    <scope>NUCLEOTIDE SEQUENCE [LARGE SCALE GENOMIC DNA]</scope>
    <source>
        <strain evidence="1 2">S43</strain>
    </source>
</reference>
<name>A0A5N5E7H7_RHOER</name>